<dbReference type="Proteomes" id="UP000694856">
    <property type="component" value="Chromosome 2"/>
</dbReference>
<evidence type="ECO:0000256" key="1">
    <source>
        <dbReference type="ARBA" id="ARBA00038085"/>
    </source>
</evidence>
<sequence length="145" mass="16942">MLQPLTEIFKSNQEREQLPAGRGELEYRITTTWDSLPVLQRPMTPKFRSGVQGLLMDLNAPFFDDPPAPHHEAGQPFDGLWKYEGTDSTWSYCSPVVMHLHHRFEYFKPFNLKWIIGDDWEQPDSELWKELCCDPLHSDNTGYNS</sequence>
<name>A0A8B8RQ58_CAMFR</name>
<dbReference type="PANTHER" id="PTHR31475:SF6">
    <property type="entry name" value="UPF0462 PROTEIN C4ORF33 HOMOLOG"/>
    <property type="match status" value="1"/>
</dbReference>
<protein>
    <submittedName>
        <fullName evidence="3">UPF0462 protein C4orf33 homolog isoform X1</fullName>
    </submittedName>
</protein>
<organism evidence="2 3">
    <name type="scientific">Camelus ferus</name>
    <name type="common">Wild bactrian camel</name>
    <name type="synonym">Camelus bactrianus ferus</name>
    <dbReference type="NCBI Taxonomy" id="419612"/>
    <lineage>
        <taxon>Eukaryota</taxon>
        <taxon>Metazoa</taxon>
        <taxon>Chordata</taxon>
        <taxon>Craniata</taxon>
        <taxon>Vertebrata</taxon>
        <taxon>Euteleostomi</taxon>
        <taxon>Mammalia</taxon>
        <taxon>Eutheria</taxon>
        <taxon>Laurasiatheria</taxon>
        <taxon>Artiodactyla</taxon>
        <taxon>Tylopoda</taxon>
        <taxon>Camelidae</taxon>
        <taxon>Camelus</taxon>
    </lineage>
</organism>
<reference evidence="3" key="1">
    <citation type="submission" date="2025-08" db="UniProtKB">
        <authorList>
            <consortium name="RefSeq"/>
        </authorList>
    </citation>
    <scope>IDENTIFICATION</scope>
    <source>
        <tissue evidence="3">Ear skin</tissue>
    </source>
</reference>
<dbReference type="AlphaFoldDB" id="A0A8B8RQ58"/>
<dbReference type="PANTHER" id="PTHR31475">
    <property type="entry name" value="UPF0462 PROTEIN"/>
    <property type="match status" value="1"/>
</dbReference>
<evidence type="ECO:0000313" key="3">
    <source>
        <dbReference type="RefSeq" id="XP_032319334.1"/>
    </source>
</evidence>
<comment type="similarity">
    <text evidence="1">Belongs to the UPF0462 family.</text>
</comment>
<dbReference type="GeneID" id="102513647"/>
<evidence type="ECO:0000313" key="2">
    <source>
        <dbReference type="Proteomes" id="UP000694856"/>
    </source>
</evidence>
<proteinExistence type="inferred from homology"/>
<gene>
    <name evidence="3" type="primary">LOC102513647</name>
</gene>
<accession>A0A8B8RQ58</accession>
<dbReference type="RefSeq" id="XP_032319334.1">
    <property type="nucleotide sequence ID" value="XM_032463443.1"/>
</dbReference>
<keyword evidence="2" id="KW-1185">Reference proteome</keyword>